<comment type="function">
    <text evidence="18">Catalyzes the epimerization of the S- and R-forms of NAD(P)HX, a damaged form of NAD(P)H that is a result of enzymatic or heat-dependent hydration. This is a prerequisite for the S-specific NAD(P)H-hydrate dehydratase to allow the repair of both epimers of NAD(P)HX.</text>
</comment>
<evidence type="ECO:0000256" key="5">
    <source>
        <dbReference type="ARBA" id="ARBA00022723"/>
    </source>
</evidence>
<evidence type="ECO:0000256" key="15">
    <source>
        <dbReference type="ARBA" id="ARBA00048238"/>
    </source>
</evidence>
<keyword evidence="13" id="KW-0511">Multifunctional enzyme</keyword>
<dbReference type="Proteomes" id="UP000006804">
    <property type="component" value="Chromosome"/>
</dbReference>
<dbReference type="HAMAP" id="MF_01965">
    <property type="entry name" value="NADHX_dehydratase"/>
    <property type="match status" value="1"/>
</dbReference>
<keyword evidence="8 17" id="KW-0521">NADP</keyword>
<dbReference type="InterPro" id="IPR029056">
    <property type="entry name" value="Ribokinase-like"/>
</dbReference>
<dbReference type="EMBL" id="CP002351">
    <property type="protein sequence ID" value="AEH50113.1"/>
    <property type="molecule type" value="Genomic_DNA"/>
</dbReference>
<reference evidence="22 23" key="1">
    <citation type="submission" date="2010-11" db="EMBL/GenBank/DDBJ databases">
        <title>The complete genome of Thermotoga thermarum DSM 5069.</title>
        <authorList>
            <consortium name="US DOE Joint Genome Institute (JGI-PGF)"/>
            <person name="Lucas S."/>
            <person name="Copeland A."/>
            <person name="Lapidus A."/>
            <person name="Bruce D."/>
            <person name="Goodwin L."/>
            <person name="Pitluck S."/>
            <person name="Kyrpides N."/>
            <person name="Mavromatis K."/>
            <person name="Ivanova N."/>
            <person name="Zeytun A."/>
            <person name="Brettin T."/>
            <person name="Detter J.C."/>
            <person name="Tapia R."/>
            <person name="Han C."/>
            <person name="Land M."/>
            <person name="Hauser L."/>
            <person name="Markowitz V."/>
            <person name="Cheng J.-F."/>
            <person name="Hugenholtz P."/>
            <person name="Woyke T."/>
            <person name="Wu D."/>
            <person name="Spring S."/>
            <person name="Schroeder M."/>
            <person name="Brambilla E."/>
            <person name="Klenk H.-P."/>
            <person name="Eisen J.A."/>
        </authorList>
    </citation>
    <scope>NUCLEOTIDE SEQUENCE [LARGE SCALE GENOMIC DNA]</scope>
    <source>
        <strain evidence="22 23">DSM 5069</strain>
    </source>
</reference>
<dbReference type="PANTHER" id="PTHR12592">
    <property type="entry name" value="ATP-DEPENDENT (S)-NAD(P)H-HYDRATE DEHYDRATASE FAMILY MEMBER"/>
    <property type="match status" value="1"/>
</dbReference>
<feature type="binding site" evidence="18">
    <location>
        <position position="131"/>
    </location>
    <ligand>
        <name>K(+)</name>
        <dbReference type="ChEBI" id="CHEBI:29103"/>
    </ligand>
</feature>
<comment type="similarity">
    <text evidence="3 19">In the N-terminal section; belongs to the NnrE/AIBP family.</text>
</comment>
<evidence type="ECO:0000256" key="6">
    <source>
        <dbReference type="ARBA" id="ARBA00022741"/>
    </source>
</evidence>
<evidence type="ECO:0000256" key="14">
    <source>
        <dbReference type="ARBA" id="ARBA00025153"/>
    </source>
</evidence>
<comment type="cofactor">
    <cofactor evidence="18 19">
        <name>K(+)</name>
        <dbReference type="ChEBI" id="CHEBI:29103"/>
    </cofactor>
    <text evidence="18 19">Binds 1 potassium ion per subunit.</text>
</comment>
<dbReference type="SUPFAM" id="SSF64153">
    <property type="entry name" value="YjeF N-terminal domain-like"/>
    <property type="match status" value="1"/>
</dbReference>
<keyword evidence="23" id="KW-1185">Reference proteome</keyword>
<dbReference type="InterPro" id="IPR036652">
    <property type="entry name" value="YjeF_N_dom_sf"/>
</dbReference>
<gene>
    <name evidence="17" type="primary">nnrD</name>
    <name evidence="18" type="synonym">nnrE</name>
    <name evidence="22" type="ORF">Theth_0005</name>
</gene>
<evidence type="ECO:0000256" key="8">
    <source>
        <dbReference type="ARBA" id="ARBA00022857"/>
    </source>
</evidence>
<dbReference type="Gene3D" id="3.40.1190.20">
    <property type="match status" value="1"/>
</dbReference>
<dbReference type="SUPFAM" id="SSF53613">
    <property type="entry name" value="Ribokinase-like"/>
    <property type="match status" value="1"/>
</dbReference>
<evidence type="ECO:0000256" key="9">
    <source>
        <dbReference type="ARBA" id="ARBA00022958"/>
    </source>
</evidence>
<keyword evidence="22" id="KW-0808">Transferase</keyword>
<evidence type="ECO:0000256" key="19">
    <source>
        <dbReference type="PIRNR" id="PIRNR017184"/>
    </source>
</evidence>
<dbReference type="NCBIfam" id="TIGR00197">
    <property type="entry name" value="yjeF_nterm"/>
    <property type="match status" value="1"/>
</dbReference>
<dbReference type="GO" id="GO:0046496">
    <property type="term" value="P:nicotinamide nucleotide metabolic process"/>
    <property type="evidence" value="ECO:0007669"/>
    <property type="project" value="UniProtKB-UniRule"/>
</dbReference>
<evidence type="ECO:0000256" key="2">
    <source>
        <dbReference type="ARBA" id="ARBA00000909"/>
    </source>
</evidence>
<evidence type="ECO:0000313" key="23">
    <source>
        <dbReference type="Proteomes" id="UP000006804"/>
    </source>
</evidence>
<comment type="similarity">
    <text evidence="18">Belongs to the NnrE/AIBP family.</text>
</comment>
<dbReference type="Pfam" id="PF03853">
    <property type="entry name" value="YjeF_N"/>
    <property type="match status" value="1"/>
</dbReference>
<dbReference type="RefSeq" id="WP_013931337.1">
    <property type="nucleotide sequence ID" value="NC_015707.1"/>
</dbReference>
<evidence type="ECO:0000259" key="20">
    <source>
        <dbReference type="PROSITE" id="PS51383"/>
    </source>
</evidence>
<organism evidence="22 23">
    <name type="scientific">Pseudothermotoga thermarum DSM 5069</name>
    <dbReference type="NCBI Taxonomy" id="688269"/>
    <lineage>
        <taxon>Bacteria</taxon>
        <taxon>Thermotogati</taxon>
        <taxon>Thermotogota</taxon>
        <taxon>Thermotogae</taxon>
        <taxon>Thermotogales</taxon>
        <taxon>Thermotogaceae</taxon>
        <taxon>Pseudothermotoga</taxon>
    </lineage>
</organism>
<evidence type="ECO:0000256" key="7">
    <source>
        <dbReference type="ARBA" id="ARBA00022840"/>
    </source>
</evidence>
<dbReference type="PATRIC" id="fig|688269.3.peg.5"/>
<dbReference type="GO" id="GO:0046872">
    <property type="term" value="F:metal ion binding"/>
    <property type="evidence" value="ECO:0007669"/>
    <property type="project" value="UniProtKB-UniRule"/>
</dbReference>
<protein>
    <recommendedName>
        <fullName evidence="19">Bifunctional NAD(P)H-hydrate repair enzyme</fullName>
    </recommendedName>
    <alternativeName>
        <fullName evidence="19">Nicotinamide nucleotide repair protein</fullName>
    </alternativeName>
    <domain>
        <recommendedName>
            <fullName evidence="19">ADP-dependent (S)-NAD(P)H-hydrate dehydratase</fullName>
            <ecNumber evidence="19">4.2.1.136</ecNumber>
        </recommendedName>
        <alternativeName>
            <fullName evidence="19">ADP-dependent NAD(P)HX dehydratase</fullName>
        </alternativeName>
    </domain>
    <domain>
        <recommendedName>
            <fullName evidence="19">NAD(P)H-hydrate epimerase</fullName>
            <ecNumber evidence="19">5.1.99.6</ecNumber>
        </recommendedName>
    </domain>
</protein>
<feature type="binding site" evidence="18">
    <location>
        <begin position="59"/>
        <end position="63"/>
    </location>
    <ligand>
        <name>(6S)-NADPHX</name>
        <dbReference type="ChEBI" id="CHEBI:64076"/>
    </ligand>
</feature>
<feature type="binding site" evidence="17">
    <location>
        <position position="450"/>
    </location>
    <ligand>
        <name>(6S)-NADPHX</name>
        <dbReference type="ChEBI" id="CHEBI:64076"/>
    </ligand>
</feature>
<feature type="binding site" evidence="17">
    <location>
        <position position="334"/>
    </location>
    <ligand>
        <name>(6S)-NADPHX</name>
        <dbReference type="ChEBI" id="CHEBI:64076"/>
    </ligand>
</feature>
<comment type="catalytic activity">
    <reaction evidence="1 18 19">
        <text>(6R)-NADHX = (6S)-NADHX</text>
        <dbReference type="Rhea" id="RHEA:32215"/>
        <dbReference type="ChEBI" id="CHEBI:64074"/>
        <dbReference type="ChEBI" id="CHEBI:64075"/>
        <dbReference type="EC" id="5.1.99.6"/>
    </reaction>
</comment>
<feature type="domain" description="YjeF C-terminal" evidence="20">
    <location>
        <begin position="231"/>
        <end position="507"/>
    </location>
</feature>
<dbReference type="GO" id="GO:0052855">
    <property type="term" value="F:ADP-dependent NAD(P)H-hydrate dehydratase activity"/>
    <property type="evidence" value="ECO:0007669"/>
    <property type="project" value="UniProtKB-UniRule"/>
</dbReference>
<keyword evidence="10 17" id="KW-0520">NAD</keyword>
<evidence type="ECO:0000256" key="17">
    <source>
        <dbReference type="HAMAP-Rule" id="MF_01965"/>
    </source>
</evidence>
<dbReference type="GO" id="GO:0005524">
    <property type="term" value="F:ATP binding"/>
    <property type="evidence" value="ECO:0007669"/>
    <property type="project" value="UniProtKB-UniRule"/>
</dbReference>
<feature type="binding site" evidence="18">
    <location>
        <begin position="135"/>
        <end position="141"/>
    </location>
    <ligand>
        <name>(6S)-NADPHX</name>
        <dbReference type="ChEBI" id="CHEBI:64076"/>
    </ligand>
</feature>
<evidence type="ECO:0000313" key="22">
    <source>
        <dbReference type="EMBL" id="AEH50113.1"/>
    </source>
</evidence>
<evidence type="ECO:0000256" key="3">
    <source>
        <dbReference type="ARBA" id="ARBA00006001"/>
    </source>
</evidence>
<comment type="catalytic activity">
    <reaction evidence="15 17 19">
        <text>(6S)-NADHX + ADP = AMP + phosphate + NADH + H(+)</text>
        <dbReference type="Rhea" id="RHEA:32223"/>
        <dbReference type="ChEBI" id="CHEBI:15378"/>
        <dbReference type="ChEBI" id="CHEBI:43474"/>
        <dbReference type="ChEBI" id="CHEBI:57945"/>
        <dbReference type="ChEBI" id="CHEBI:64074"/>
        <dbReference type="ChEBI" id="CHEBI:456215"/>
        <dbReference type="ChEBI" id="CHEBI:456216"/>
        <dbReference type="EC" id="4.2.1.136"/>
    </reaction>
</comment>
<dbReference type="PIRSF" id="PIRSF017184">
    <property type="entry name" value="Nnr"/>
    <property type="match status" value="1"/>
</dbReference>
<dbReference type="GO" id="GO:0016301">
    <property type="term" value="F:kinase activity"/>
    <property type="evidence" value="ECO:0007669"/>
    <property type="project" value="UniProtKB-KW"/>
</dbReference>
<keyword evidence="11 18" id="KW-0413">Isomerase</keyword>
<evidence type="ECO:0000256" key="18">
    <source>
        <dbReference type="HAMAP-Rule" id="MF_01966"/>
    </source>
</evidence>
<dbReference type="eggNOG" id="COG0063">
    <property type="taxonomic scope" value="Bacteria"/>
</dbReference>
<feature type="binding site" evidence="18">
    <location>
        <position position="164"/>
    </location>
    <ligand>
        <name>(6S)-NADPHX</name>
        <dbReference type="ChEBI" id="CHEBI:64076"/>
    </ligand>
</feature>
<dbReference type="eggNOG" id="COG0062">
    <property type="taxonomic scope" value="Bacteria"/>
</dbReference>
<name>F7YTD5_9THEM</name>
<dbReference type="OrthoDB" id="9806925at2"/>
<comment type="similarity">
    <text evidence="4 19">In the C-terminal section; belongs to the NnrD/CARKD family.</text>
</comment>
<evidence type="ECO:0000256" key="10">
    <source>
        <dbReference type="ARBA" id="ARBA00023027"/>
    </source>
</evidence>
<comment type="function">
    <text evidence="14 19">Bifunctional enzyme that catalyzes the epimerization of the S- and R-forms of NAD(P)HX and the dehydration of the S-form of NAD(P)HX at the expense of ADP, which is converted to AMP. This allows the repair of both epimers of NAD(P)HX, a damaged form of NAD(P)H that is a result of enzymatic or heat-dependent hydration.</text>
</comment>
<dbReference type="InterPro" id="IPR000631">
    <property type="entry name" value="CARKD"/>
</dbReference>
<dbReference type="GO" id="GO:0110051">
    <property type="term" value="P:metabolite repair"/>
    <property type="evidence" value="ECO:0007669"/>
    <property type="project" value="TreeGrafter"/>
</dbReference>
<evidence type="ECO:0000259" key="21">
    <source>
        <dbReference type="PROSITE" id="PS51385"/>
    </source>
</evidence>
<evidence type="ECO:0000256" key="13">
    <source>
        <dbReference type="ARBA" id="ARBA00023268"/>
    </source>
</evidence>
<evidence type="ECO:0000256" key="4">
    <source>
        <dbReference type="ARBA" id="ARBA00009524"/>
    </source>
</evidence>
<comment type="function">
    <text evidence="17">Catalyzes the dehydration of the S-form of NAD(P)HX at the expense of ADP, which is converted to AMP. Together with NAD(P)HX epimerase, which catalyzes the epimerization of the S- and R-forms, the enzyme allows the repair of both epimers of NAD(P)HX, a damaged form of NAD(P)H that is a result of enzymatic or heat-dependent hydration.</text>
</comment>
<keyword evidence="6 17" id="KW-0547">Nucleotide-binding</keyword>
<evidence type="ECO:0000256" key="1">
    <source>
        <dbReference type="ARBA" id="ARBA00000013"/>
    </source>
</evidence>
<dbReference type="HAMAP" id="MF_01966">
    <property type="entry name" value="NADHX_epimerase"/>
    <property type="match status" value="1"/>
</dbReference>
<evidence type="ECO:0000256" key="11">
    <source>
        <dbReference type="ARBA" id="ARBA00023235"/>
    </source>
</evidence>
<feature type="binding site" evidence="17">
    <location>
        <position position="266"/>
    </location>
    <ligand>
        <name>(6S)-NADPHX</name>
        <dbReference type="ChEBI" id="CHEBI:64076"/>
    </ligand>
</feature>
<feature type="binding site" evidence="18">
    <location>
        <position position="167"/>
    </location>
    <ligand>
        <name>K(+)</name>
        <dbReference type="ChEBI" id="CHEBI:29103"/>
    </ligand>
</feature>
<dbReference type="STRING" id="688269.Theth_0005"/>
<dbReference type="NCBIfam" id="TIGR00196">
    <property type="entry name" value="yjeF_cterm"/>
    <property type="match status" value="1"/>
</dbReference>
<keyword evidence="5 18" id="KW-0479">Metal-binding</keyword>
<dbReference type="PROSITE" id="PS01050">
    <property type="entry name" value="YJEF_C_2"/>
    <property type="match status" value="1"/>
</dbReference>
<dbReference type="PANTHER" id="PTHR12592:SF0">
    <property type="entry name" value="ATP-DEPENDENT (S)-NAD(P)H-HYDRATE DEHYDRATASE"/>
    <property type="match status" value="1"/>
</dbReference>
<dbReference type="PROSITE" id="PS51385">
    <property type="entry name" value="YJEF_N"/>
    <property type="match status" value="1"/>
</dbReference>
<dbReference type="InterPro" id="IPR017953">
    <property type="entry name" value="Carbohydrate_kinase_pred_CS"/>
</dbReference>
<keyword evidence="12 17" id="KW-0456">Lyase</keyword>
<dbReference type="EC" id="5.1.99.6" evidence="19"/>
<dbReference type="GO" id="GO:0052856">
    <property type="term" value="F:NAD(P)HX epimerase activity"/>
    <property type="evidence" value="ECO:0007669"/>
    <property type="project" value="UniProtKB-UniRule"/>
</dbReference>
<dbReference type="PROSITE" id="PS51383">
    <property type="entry name" value="YJEF_C_3"/>
    <property type="match status" value="1"/>
</dbReference>
<comment type="catalytic activity">
    <reaction evidence="16 17 19">
        <text>(6S)-NADPHX + ADP = AMP + phosphate + NADPH + H(+)</text>
        <dbReference type="Rhea" id="RHEA:32235"/>
        <dbReference type="ChEBI" id="CHEBI:15378"/>
        <dbReference type="ChEBI" id="CHEBI:43474"/>
        <dbReference type="ChEBI" id="CHEBI:57783"/>
        <dbReference type="ChEBI" id="CHEBI:64076"/>
        <dbReference type="ChEBI" id="CHEBI:456215"/>
        <dbReference type="ChEBI" id="CHEBI:456216"/>
        <dbReference type="EC" id="4.2.1.136"/>
    </reaction>
</comment>
<evidence type="ECO:0000256" key="12">
    <source>
        <dbReference type="ARBA" id="ARBA00023239"/>
    </source>
</evidence>
<feature type="binding site" evidence="18">
    <location>
        <position position="60"/>
    </location>
    <ligand>
        <name>K(+)</name>
        <dbReference type="ChEBI" id="CHEBI:29103"/>
    </ligand>
</feature>
<keyword evidence="22" id="KW-0418">Kinase</keyword>
<accession>F7YTD5</accession>
<comment type="cofactor">
    <cofactor evidence="17">
        <name>Mg(2+)</name>
        <dbReference type="ChEBI" id="CHEBI:18420"/>
    </cofactor>
</comment>
<dbReference type="EC" id="4.2.1.136" evidence="19"/>
<keyword evidence="7 17" id="KW-0067">ATP-binding</keyword>
<sequence length="511" mass="55153">MKVLTAHQMKEIDRLTSERFLISPEILMERAGLSVVLALQSELKDLSKKSFLVLCGHGNNGGDGLVVARILHQYTDEVVTVVVGDKTKMSSETLANFKRLKAIGGIIKFLNEDLSLDELVQMVKNYDVVIDALLGIGIKGSVQGILAQVIDVVNLYARYVVSVDLPSGLDTDTGKVLGKAIKADLTVTFGLPKLCHILFPGRELTGILKVADIGIPKILLNADEIKRNIVTKDLVLSSLPKRIKDSHKGSYGKVLVIAGSKNYPGAAVLTSIAAYRVGSGYVQLVTCKPADEIALVREPSLIVRGFEQEFFTPSCLPTVFEVAKNSKVVVLGPGLTQSDQTREFVLQLLKELDLPMIIDADGLNNIAENLDVLFQRKGPTLLTPHFGEFARLVKLPIEAVKYNYSLVEEFSKKYGVITLLKGATTIISNGESTYFNLMGNTSLAKAGSGDVLAGMIGGLAAQGLDLLSAAFCGAYLHGLAAEMYNLKEGTMLTSELLDLIPKAMEEVCKVG</sequence>
<feature type="binding site" evidence="17">
    <location>
        <position position="385"/>
    </location>
    <ligand>
        <name>(6S)-NADPHX</name>
        <dbReference type="ChEBI" id="CHEBI:64076"/>
    </ligand>
</feature>
<comment type="similarity">
    <text evidence="17">Belongs to the NnrD/CARKD family.</text>
</comment>
<dbReference type="KEGG" id="tta:Theth_0005"/>
<dbReference type="CDD" id="cd01171">
    <property type="entry name" value="YXKO-related"/>
    <property type="match status" value="1"/>
</dbReference>
<keyword evidence="9 18" id="KW-0630">Potassium</keyword>
<comment type="catalytic activity">
    <reaction evidence="2 18 19">
        <text>(6R)-NADPHX = (6S)-NADPHX</text>
        <dbReference type="Rhea" id="RHEA:32227"/>
        <dbReference type="ChEBI" id="CHEBI:64076"/>
        <dbReference type="ChEBI" id="CHEBI:64077"/>
        <dbReference type="EC" id="5.1.99.6"/>
    </reaction>
</comment>
<feature type="binding site" evidence="17">
    <location>
        <begin position="421"/>
        <end position="425"/>
    </location>
    <ligand>
        <name>AMP</name>
        <dbReference type="ChEBI" id="CHEBI:456215"/>
    </ligand>
</feature>
<dbReference type="InterPro" id="IPR004443">
    <property type="entry name" value="YjeF_N_dom"/>
</dbReference>
<dbReference type="Pfam" id="PF01256">
    <property type="entry name" value="Carb_kinase"/>
    <property type="match status" value="1"/>
</dbReference>
<dbReference type="InterPro" id="IPR030677">
    <property type="entry name" value="Nnr"/>
</dbReference>
<dbReference type="HOGENOM" id="CLU_024853_4_1_0"/>
<feature type="domain" description="YjeF N-terminal" evidence="21">
    <location>
        <begin position="9"/>
        <end position="221"/>
    </location>
</feature>
<comment type="caution">
    <text evidence="18">Lacks conserved residue(s) required for the propagation of feature annotation.</text>
</comment>
<feature type="binding site" evidence="17">
    <location>
        <position position="449"/>
    </location>
    <ligand>
        <name>AMP</name>
        <dbReference type="ChEBI" id="CHEBI:456215"/>
    </ligand>
</feature>
<dbReference type="Gene3D" id="3.40.50.10260">
    <property type="entry name" value="YjeF N-terminal domain"/>
    <property type="match status" value="1"/>
</dbReference>
<dbReference type="AlphaFoldDB" id="F7YTD5"/>
<comment type="subunit">
    <text evidence="17">Homotetramer.</text>
</comment>
<proteinExistence type="inferred from homology"/>
<evidence type="ECO:0000256" key="16">
    <source>
        <dbReference type="ARBA" id="ARBA00049209"/>
    </source>
</evidence>